<dbReference type="Proteomes" id="UP000259030">
    <property type="component" value="Plasmid pDFI3"/>
</dbReference>
<geneLocation type="plasmid" evidence="2">
    <name>pdfi3</name>
</geneLocation>
<dbReference type="RefSeq" id="WP_027462774.1">
    <property type="nucleotide sequence ID" value="NZ_CP021084.1"/>
</dbReference>
<sequence>MSSSFPCVLPPDEHVRQLQRVFAPLNPGFVAEELECTPEAAAAHLYGERAARHTWVSLADVAQIGEVPIRPLKAWMRRHHVPCVPMGPGRTAVLLVHLDDARWYLERHAPRFEWRPFPNVEYLTRLALPEPEVPGPAPAPVVDVDWQLARRAAWPMTAERLAEAVFGTRSGDARPRALKLLRRWEREGRVVCFARGLYDLVRPVTILDPAGHQGRPLPLADSRRLRANHPELAHWPSAALGAAWRAYSALYGGRLLPVLDRAEPTLLEFLLVRQLHPGEQDLRLDARYEALCQDAALYRVGVAPVPRPAAPVPVTAENIEAGLIDFQALVQATRRKLQRGVDRAPPRKRRDVPVR</sequence>
<protein>
    <submittedName>
        <fullName evidence="1">Uncharacterized protein</fullName>
    </submittedName>
</protein>
<dbReference type="AlphaFoldDB" id="A0A221T368"/>
<proteinExistence type="predicted"/>
<evidence type="ECO:0000313" key="1">
    <source>
        <dbReference type="EMBL" id="ASN83335.1"/>
    </source>
</evidence>
<keyword evidence="2" id="KW-1185">Reference proteome</keyword>
<dbReference type="EMBL" id="CP021084">
    <property type="protein sequence ID" value="ASN83335.1"/>
    <property type="molecule type" value="Genomic_DNA"/>
</dbReference>
<dbReference type="KEGG" id="dfc:DFI_19245"/>
<accession>A0A221T368</accession>
<keyword evidence="1" id="KW-0614">Plasmid</keyword>
<name>A0A221T368_9DEIO</name>
<reference evidence="1 2" key="1">
    <citation type="submission" date="2017-05" db="EMBL/GenBank/DDBJ databases">
        <title>The complete genome sequence of Deinococcus ficus isolated from the rhizosphere of the Ficus religiosa L. in Taiwan.</title>
        <authorList>
            <person name="Wu K.-M."/>
            <person name="Liao T.-L."/>
            <person name="Liu Y.-M."/>
            <person name="Young C.-C."/>
            <person name="Tsai S.-F."/>
        </authorList>
    </citation>
    <scope>NUCLEOTIDE SEQUENCE [LARGE SCALE GENOMIC DNA]</scope>
    <source>
        <strain evidence="1 2">CC-FR2-10</strain>
        <plasmid evidence="2">pdfi3</plasmid>
    </source>
</reference>
<gene>
    <name evidence="1" type="ORF">DFI_19245</name>
</gene>
<organism evidence="1 2">
    <name type="scientific">Deinococcus ficus</name>
    <dbReference type="NCBI Taxonomy" id="317577"/>
    <lineage>
        <taxon>Bacteria</taxon>
        <taxon>Thermotogati</taxon>
        <taxon>Deinococcota</taxon>
        <taxon>Deinococci</taxon>
        <taxon>Deinococcales</taxon>
        <taxon>Deinococcaceae</taxon>
        <taxon>Deinococcus</taxon>
    </lineage>
</organism>
<evidence type="ECO:0000313" key="2">
    <source>
        <dbReference type="Proteomes" id="UP000259030"/>
    </source>
</evidence>